<dbReference type="InterPro" id="IPR029033">
    <property type="entry name" value="His_PPase_superfam"/>
</dbReference>
<gene>
    <name evidence="3" type="ORF">IV38_GL000263</name>
    <name evidence="4" type="ORF">IV40_GL000406</name>
</gene>
<dbReference type="CDD" id="cd07067">
    <property type="entry name" value="HP_PGM_like"/>
    <property type="match status" value="1"/>
</dbReference>
<protein>
    <submittedName>
        <fullName evidence="4">Phosphoglycerate mutase family protein</fullName>
    </submittedName>
</protein>
<name>A0A0R2G9R3_9LACO</name>
<dbReference type="Pfam" id="PF00300">
    <property type="entry name" value="His_Phos_1"/>
    <property type="match status" value="1"/>
</dbReference>
<dbReference type="GO" id="GO:0016791">
    <property type="term" value="F:phosphatase activity"/>
    <property type="evidence" value="ECO:0007669"/>
    <property type="project" value="TreeGrafter"/>
</dbReference>
<evidence type="ECO:0000256" key="1">
    <source>
        <dbReference type="PIRSR" id="PIRSR613078-1"/>
    </source>
</evidence>
<dbReference type="InterPro" id="IPR050275">
    <property type="entry name" value="PGM_Phosphatase"/>
</dbReference>
<dbReference type="Gene3D" id="3.40.50.1240">
    <property type="entry name" value="Phosphoglycerate mutase-like"/>
    <property type="match status" value="1"/>
</dbReference>
<organism evidence="4 5">
    <name type="scientific">Lactobacillus selangorensis</name>
    <dbReference type="NCBI Taxonomy" id="81857"/>
    <lineage>
        <taxon>Bacteria</taxon>
        <taxon>Bacillati</taxon>
        <taxon>Bacillota</taxon>
        <taxon>Bacilli</taxon>
        <taxon>Lactobacillales</taxon>
        <taxon>Lactobacillaceae</taxon>
        <taxon>Lactobacillus</taxon>
    </lineage>
</organism>
<dbReference type="Proteomes" id="UP000051645">
    <property type="component" value="Unassembled WGS sequence"/>
</dbReference>
<dbReference type="SUPFAM" id="SSF53254">
    <property type="entry name" value="Phosphoglycerate mutase-like"/>
    <property type="match status" value="1"/>
</dbReference>
<dbReference type="PATRIC" id="fig|81857.3.peg.269"/>
<evidence type="ECO:0000313" key="4">
    <source>
        <dbReference type="EMBL" id="KRN34092.1"/>
    </source>
</evidence>
<evidence type="ECO:0000313" key="6">
    <source>
        <dbReference type="Proteomes" id="UP000051751"/>
    </source>
</evidence>
<feature type="active site" description="Proton donor/acceptor" evidence="1">
    <location>
        <position position="87"/>
    </location>
</feature>
<feature type="active site" description="Tele-phosphohistidine intermediate" evidence="1">
    <location>
        <position position="11"/>
    </location>
</feature>
<proteinExistence type="predicted"/>
<dbReference type="STRING" id="81857.IV38_GL000263"/>
<feature type="binding site" evidence="2">
    <location>
        <position position="61"/>
    </location>
    <ligand>
        <name>substrate</name>
    </ligand>
</feature>
<evidence type="ECO:0000256" key="2">
    <source>
        <dbReference type="PIRSR" id="PIRSR613078-2"/>
    </source>
</evidence>
<dbReference type="PANTHER" id="PTHR48100:SF1">
    <property type="entry name" value="HISTIDINE PHOSPHATASE FAMILY PROTEIN-RELATED"/>
    <property type="match status" value="1"/>
</dbReference>
<dbReference type="SMART" id="SM00855">
    <property type="entry name" value="PGAM"/>
    <property type="match status" value="1"/>
</dbReference>
<accession>A0A0R2G9R3</accession>
<feature type="binding site" evidence="2">
    <location>
        <begin position="10"/>
        <end position="17"/>
    </location>
    <ligand>
        <name>substrate</name>
    </ligand>
</feature>
<evidence type="ECO:0000313" key="3">
    <source>
        <dbReference type="EMBL" id="KRN29379.1"/>
    </source>
</evidence>
<dbReference type="EMBL" id="JQAZ01000001">
    <property type="protein sequence ID" value="KRN34092.1"/>
    <property type="molecule type" value="Genomic_DNA"/>
</dbReference>
<dbReference type="AlphaFoldDB" id="A0A0R2G9R3"/>
<dbReference type="Proteomes" id="UP000051751">
    <property type="component" value="Unassembled WGS sequence"/>
</dbReference>
<keyword evidence="5" id="KW-1185">Reference proteome</keyword>
<dbReference type="EMBL" id="JQAT01000001">
    <property type="protein sequence ID" value="KRN29379.1"/>
    <property type="molecule type" value="Genomic_DNA"/>
</dbReference>
<sequence length="222" mass="24981">MKMTKLFFVRHGKTQWNLEGRYQGAHGDSPLLPESYAEIGQLAKYLDGTKFAHIYTSPLPRAVDTAETLAKDLKQDVPVTIAKGLREFDLGAMEGMRFTDVEAKYPEELHAFRHAPADYHPEKIHGETFQQLIDRMTPTIEKIVHTDQTGTENLILVSHGAALAAEIQHLLGTPIKDLRKDGGLTNSSVTVLETNDDGKTFQLIRWNETSYLHRKLMPSDTI</sequence>
<comment type="caution">
    <text evidence="4">The sequence shown here is derived from an EMBL/GenBank/DDBJ whole genome shotgun (WGS) entry which is preliminary data.</text>
</comment>
<dbReference type="InterPro" id="IPR013078">
    <property type="entry name" value="His_Pase_superF_clade-1"/>
</dbReference>
<evidence type="ECO:0000313" key="5">
    <source>
        <dbReference type="Proteomes" id="UP000051645"/>
    </source>
</evidence>
<dbReference type="PANTHER" id="PTHR48100">
    <property type="entry name" value="BROAD-SPECIFICITY PHOSPHATASE YOR283W-RELATED"/>
    <property type="match status" value="1"/>
</dbReference>
<dbReference type="GO" id="GO:0005737">
    <property type="term" value="C:cytoplasm"/>
    <property type="evidence" value="ECO:0007669"/>
    <property type="project" value="TreeGrafter"/>
</dbReference>
<reference evidence="5 6" key="1">
    <citation type="journal article" date="2015" name="Genome Announc.">
        <title>Expanding the biotechnology potential of lactobacilli through comparative genomics of 213 strains and associated genera.</title>
        <authorList>
            <person name="Sun Z."/>
            <person name="Harris H.M."/>
            <person name="McCann A."/>
            <person name="Guo C."/>
            <person name="Argimon S."/>
            <person name="Zhang W."/>
            <person name="Yang X."/>
            <person name="Jeffery I.B."/>
            <person name="Cooney J.C."/>
            <person name="Kagawa T.F."/>
            <person name="Liu W."/>
            <person name="Song Y."/>
            <person name="Salvetti E."/>
            <person name="Wrobel A."/>
            <person name="Rasinkangas P."/>
            <person name="Parkhill J."/>
            <person name="Rea M.C."/>
            <person name="O'Sullivan O."/>
            <person name="Ritari J."/>
            <person name="Douillard F.P."/>
            <person name="Paul Ross R."/>
            <person name="Yang R."/>
            <person name="Briner A.E."/>
            <person name="Felis G.E."/>
            <person name="de Vos W.M."/>
            <person name="Barrangou R."/>
            <person name="Klaenhammer T.R."/>
            <person name="Caufield P.W."/>
            <person name="Cui Y."/>
            <person name="Zhang H."/>
            <person name="O'Toole P.W."/>
        </authorList>
    </citation>
    <scope>NUCLEOTIDE SEQUENCE [LARGE SCALE GENOMIC DNA]</scope>
    <source>
        <strain evidence="3 6">ATCC BAA-66</strain>
        <strain evidence="4 5">DSM 13344</strain>
    </source>
</reference>